<feature type="region of interest" description="Disordered" evidence="1">
    <location>
        <begin position="1"/>
        <end position="22"/>
    </location>
</feature>
<dbReference type="AlphaFoldDB" id="A0AAD5C9N7"/>
<name>A0AAD5C9N7_AMBAR</name>
<reference evidence="2" key="1">
    <citation type="submission" date="2022-06" db="EMBL/GenBank/DDBJ databases">
        <title>Uncovering the hologenomic basis of an extraordinary plant invasion.</title>
        <authorList>
            <person name="Bieker V.C."/>
            <person name="Martin M.D."/>
            <person name="Gilbert T."/>
            <person name="Hodgins K."/>
            <person name="Battlay P."/>
            <person name="Petersen B."/>
            <person name="Wilson J."/>
        </authorList>
    </citation>
    <scope>NUCLEOTIDE SEQUENCE</scope>
    <source>
        <strain evidence="2">AA19_3_7</strain>
        <tissue evidence="2">Leaf</tissue>
    </source>
</reference>
<feature type="compositionally biased region" description="Basic and acidic residues" evidence="1">
    <location>
        <begin position="1"/>
        <end position="11"/>
    </location>
</feature>
<evidence type="ECO:0000313" key="3">
    <source>
        <dbReference type="Proteomes" id="UP001206925"/>
    </source>
</evidence>
<protein>
    <submittedName>
        <fullName evidence="2">Uncharacterized protein</fullName>
    </submittedName>
</protein>
<dbReference type="EMBL" id="JAMZMK010009092">
    <property type="protein sequence ID" value="KAI7737198.1"/>
    <property type="molecule type" value="Genomic_DNA"/>
</dbReference>
<keyword evidence="3" id="KW-1185">Reference proteome</keyword>
<organism evidence="2 3">
    <name type="scientific">Ambrosia artemisiifolia</name>
    <name type="common">Common ragweed</name>
    <dbReference type="NCBI Taxonomy" id="4212"/>
    <lineage>
        <taxon>Eukaryota</taxon>
        <taxon>Viridiplantae</taxon>
        <taxon>Streptophyta</taxon>
        <taxon>Embryophyta</taxon>
        <taxon>Tracheophyta</taxon>
        <taxon>Spermatophyta</taxon>
        <taxon>Magnoliopsida</taxon>
        <taxon>eudicotyledons</taxon>
        <taxon>Gunneridae</taxon>
        <taxon>Pentapetalae</taxon>
        <taxon>asterids</taxon>
        <taxon>campanulids</taxon>
        <taxon>Asterales</taxon>
        <taxon>Asteraceae</taxon>
        <taxon>Asteroideae</taxon>
        <taxon>Heliantheae alliance</taxon>
        <taxon>Heliantheae</taxon>
        <taxon>Ambrosia</taxon>
    </lineage>
</organism>
<dbReference type="Proteomes" id="UP001206925">
    <property type="component" value="Unassembled WGS sequence"/>
</dbReference>
<sequence>MDNCRELKDDPGTGYNDGGRRAGFKWSTFDLDVLLSLNNVRNMLTDV</sequence>
<accession>A0AAD5C9N7</accession>
<gene>
    <name evidence="2" type="ORF">M8C21_021177</name>
</gene>
<comment type="caution">
    <text evidence="2">The sequence shown here is derived from an EMBL/GenBank/DDBJ whole genome shotgun (WGS) entry which is preliminary data.</text>
</comment>
<evidence type="ECO:0000256" key="1">
    <source>
        <dbReference type="SAM" id="MobiDB-lite"/>
    </source>
</evidence>
<evidence type="ECO:0000313" key="2">
    <source>
        <dbReference type="EMBL" id="KAI7737198.1"/>
    </source>
</evidence>
<proteinExistence type="predicted"/>